<organism evidence="1 2">
    <name type="scientific">Alteromonas macleodii</name>
    <name type="common">Pseudoalteromonas macleodii</name>
    <dbReference type="NCBI Taxonomy" id="28108"/>
    <lineage>
        <taxon>Bacteria</taxon>
        <taxon>Pseudomonadati</taxon>
        <taxon>Pseudomonadota</taxon>
        <taxon>Gammaproteobacteria</taxon>
        <taxon>Alteromonadales</taxon>
        <taxon>Alteromonadaceae</taxon>
        <taxon>Alteromonas/Salinimonas group</taxon>
        <taxon>Alteromonas</taxon>
    </lineage>
</organism>
<dbReference type="AlphaFoldDB" id="A0AB36FQG2"/>
<accession>A0AB36FQG2</accession>
<sequence>MTAIRRKPQITITYAASSKTAGLIKKTATKKGVNTSTHGAQVYALLSFLKLLTEAKKLTGSSGFN</sequence>
<comment type="caution">
    <text evidence="1">The sequence shown here is derived from an EMBL/GenBank/DDBJ whole genome shotgun (WGS) entry which is preliminary data.</text>
</comment>
<proteinExistence type="predicted"/>
<name>A0AB36FQG2_ALTMA</name>
<evidence type="ECO:0000313" key="2">
    <source>
        <dbReference type="Proteomes" id="UP000095392"/>
    </source>
</evidence>
<keyword evidence="2" id="KW-1185">Reference proteome</keyword>
<dbReference type="EMBL" id="MIPY01000014">
    <property type="protein sequence ID" value="OES31136.1"/>
    <property type="molecule type" value="Genomic_DNA"/>
</dbReference>
<evidence type="ECO:0000313" key="1">
    <source>
        <dbReference type="EMBL" id="OES31136.1"/>
    </source>
</evidence>
<dbReference type="Proteomes" id="UP000095392">
    <property type="component" value="Unassembled WGS sequence"/>
</dbReference>
<protein>
    <submittedName>
        <fullName evidence="1">Uncharacterized protein</fullName>
    </submittedName>
</protein>
<reference evidence="1 2" key="1">
    <citation type="submission" date="2016-09" db="EMBL/GenBank/DDBJ databases">
        <title>Draft Genome Sequence of four Alteromonas macleodii strains isolated from copper coupons and grown long-term at elevated copper levels.</title>
        <authorList>
            <person name="Cusick K."/>
            <person name="Dale J."/>
            <person name="Little B."/>
            <person name="Biffinger J."/>
        </authorList>
    </citation>
    <scope>NUCLEOTIDE SEQUENCE [LARGE SCALE GENOMIC DNA]</scope>
    <source>
        <strain evidence="1 2">KCP01</strain>
    </source>
</reference>
<gene>
    <name evidence="1" type="ORF">BFV95_2561</name>
</gene>